<dbReference type="PANTHER" id="PTHR12446:SF34">
    <property type="entry name" value="PROTEIN LIN-54 HOMOLOG"/>
    <property type="match status" value="1"/>
</dbReference>
<protein>
    <recommendedName>
        <fullName evidence="5">CRC domain-containing protein</fullName>
    </recommendedName>
</protein>
<dbReference type="Proteomes" id="UP000290189">
    <property type="component" value="Unassembled WGS sequence"/>
</dbReference>
<dbReference type="Proteomes" id="UP000039324">
    <property type="component" value="Unassembled WGS sequence"/>
</dbReference>
<dbReference type="EMBL" id="OVEO01000012">
    <property type="protein sequence ID" value="SPQ99637.1"/>
    <property type="molecule type" value="Genomic_DNA"/>
</dbReference>
<keyword evidence="3" id="KW-0539">Nucleus</keyword>
<evidence type="ECO:0000256" key="1">
    <source>
        <dbReference type="ARBA" id="ARBA00004123"/>
    </source>
</evidence>
<dbReference type="GO" id="GO:0005634">
    <property type="term" value="C:nucleus"/>
    <property type="evidence" value="ECO:0007669"/>
    <property type="project" value="UniProtKB-SubCell"/>
</dbReference>
<evidence type="ECO:0000313" key="8">
    <source>
        <dbReference type="Proteomes" id="UP000039324"/>
    </source>
</evidence>
<dbReference type="STRING" id="37360.A0A0G4J8L2"/>
<evidence type="ECO:0000313" key="9">
    <source>
        <dbReference type="Proteomes" id="UP000290189"/>
    </source>
</evidence>
<feature type="domain" description="CRC" evidence="5">
    <location>
        <begin position="44"/>
        <end position="150"/>
    </location>
</feature>
<dbReference type="InterPro" id="IPR028307">
    <property type="entry name" value="Lin-54_fam"/>
</dbReference>
<dbReference type="AlphaFoldDB" id="A0A0G4J8L2"/>
<dbReference type="InterPro" id="IPR005172">
    <property type="entry name" value="CRC"/>
</dbReference>
<evidence type="ECO:0000313" key="7">
    <source>
        <dbReference type="EMBL" id="SPQ99637.1"/>
    </source>
</evidence>
<evidence type="ECO:0000313" key="6">
    <source>
        <dbReference type="EMBL" id="CEP03674.1"/>
    </source>
</evidence>
<dbReference type="EMBL" id="CDSF01000155">
    <property type="protein sequence ID" value="CEP03674.1"/>
    <property type="molecule type" value="Genomic_DNA"/>
</dbReference>
<comment type="subcellular location">
    <subcellularLocation>
        <location evidence="1">Nucleus</location>
    </subcellularLocation>
</comment>
<dbReference type="InterPro" id="IPR033467">
    <property type="entry name" value="Tesmin/TSO1-like_CXC"/>
</dbReference>
<evidence type="ECO:0000256" key="2">
    <source>
        <dbReference type="ARBA" id="ARBA00007267"/>
    </source>
</evidence>
<feature type="region of interest" description="Disordered" evidence="4">
    <location>
        <begin position="217"/>
        <end position="247"/>
    </location>
</feature>
<organism evidence="6 8">
    <name type="scientific">Plasmodiophora brassicae</name>
    <name type="common">Clubroot disease agent</name>
    <dbReference type="NCBI Taxonomy" id="37360"/>
    <lineage>
        <taxon>Eukaryota</taxon>
        <taxon>Sar</taxon>
        <taxon>Rhizaria</taxon>
        <taxon>Endomyxa</taxon>
        <taxon>Phytomyxea</taxon>
        <taxon>Plasmodiophorida</taxon>
        <taxon>Plasmodiophoridae</taxon>
        <taxon>Plasmodiophora</taxon>
    </lineage>
</organism>
<evidence type="ECO:0000259" key="5">
    <source>
        <dbReference type="PROSITE" id="PS51634"/>
    </source>
</evidence>
<feature type="region of interest" description="Disordered" evidence="4">
    <location>
        <begin position="153"/>
        <end position="174"/>
    </location>
</feature>
<dbReference type="GO" id="GO:0006355">
    <property type="term" value="P:regulation of DNA-templated transcription"/>
    <property type="evidence" value="ECO:0007669"/>
    <property type="project" value="TreeGrafter"/>
</dbReference>
<reference evidence="7 9" key="2">
    <citation type="submission" date="2018-03" db="EMBL/GenBank/DDBJ databases">
        <authorList>
            <person name="Fogelqvist J."/>
        </authorList>
    </citation>
    <scope>NUCLEOTIDE SEQUENCE [LARGE SCALE GENOMIC DNA]</scope>
</reference>
<dbReference type="SMART" id="SM01114">
    <property type="entry name" value="CXC"/>
    <property type="match status" value="2"/>
</dbReference>
<evidence type="ECO:0000256" key="4">
    <source>
        <dbReference type="SAM" id="MobiDB-lite"/>
    </source>
</evidence>
<name>A0A0G4J8L2_PLABS</name>
<keyword evidence="8" id="KW-1185">Reference proteome</keyword>
<proteinExistence type="inferred from homology"/>
<evidence type="ECO:0000256" key="3">
    <source>
        <dbReference type="ARBA" id="ARBA00023242"/>
    </source>
</evidence>
<dbReference type="Pfam" id="PF03638">
    <property type="entry name" value="TCR"/>
    <property type="match status" value="2"/>
</dbReference>
<accession>A0A0G4J8L2</accession>
<sequence>MAATFFSHVSRSGVMTLSNRLPDQPSFLEDDDDVGGRGEMPGKECRNCNCKNSRCLKLYCDCFAASSYCSGCNCTNCLNTPEHEQARQFAITMIRQRNPEAFTVRSSRSRSGVGCRCKKSGCTKKYCECFQNGLPCTPLCQCTDCQNPIDPATLQQKGSKREPSATGSAKVGRVPKEPDLTKVDVEVVNVAELMVREAQRLSDQEAAQDLLMLVNSSEPSGPSHVMDVDPEYGQKSTSEDCAPPPSPETAALLCDEPSDGVPATAESSGLLRAQHGAILTLVEGYLRKLVQGHV</sequence>
<keyword evidence="7" id="KW-0496">Mitochondrion</keyword>
<dbReference type="OrthoDB" id="6283463at2759"/>
<gene>
    <name evidence="6" type="ORF">PBRA_003282</name>
    <name evidence="7" type="ORF">PLBR_LOCUS6852</name>
</gene>
<comment type="similarity">
    <text evidence="2">Belongs to the lin-54 family.</text>
</comment>
<reference evidence="6 8" key="1">
    <citation type="submission" date="2015-02" db="EMBL/GenBank/DDBJ databases">
        <authorList>
            <person name="Chooi Y.-H."/>
        </authorList>
    </citation>
    <scope>NUCLEOTIDE SEQUENCE [LARGE SCALE GENOMIC DNA]</scope>
    <source>
        <strain evidence="6">E3</strain>
    </source>
</reference>
<dbReference type="PROSITE" id="PS51634">
    <property type="entry name" value="CRC"/>
    <property type="match status" value="1"/>
</dbReference>
<dbReference type="PANTHER" id="PTHR12446">
    <property type="entry name" value="TESMIN/TSO1-RELATED"/>
    <property type="match status" value="1"/>
</dbReference>
<geneLocation type="mitochondrion" evidence="7"/>